<reference evidence="2 3" key="1">
    <citation type="submission" date="2019-07" db="EMBL/GenBank/DDBJ databases">
        <title>WGS assembly of Gossypium tomentosum.</title>
        <authorList>
            <person name="Chen Z.J."/>
            <person name="Sreedasyam A."/>
            <person name="Ando A."/>
            <person name="Song Q."/>
            <person name="De L."/>
            <person name="Hulse-Kemp A."/>
            <person name="Ding M."/>
            <person name="Ye W."/>
            <person name="Kirkbride R."/>
            <person name="Jenkins J."/>
            <person name="Plott C."/>
            <person name="Lovell J."/>
            <person name="Lin Y.-M."/>
            <person name="Vaughn R."/>
            <person name="Liu B."/>
            <person name="Li W."/>
            <person name="Simpson S."/>
            <person name="Scheffler B."/>
            <person name="Saski C."/>
            <person name="Grover C."/>
            <person name="Hu G."/>
            <person name="Conover J."/>
            <person name="Carlson J."/>
            <person name="Shu S."/>
            <person name="Boston L."/>
            <person name="Williams M."/>
            <person name="Peterson D."/>
            <person name="Mcgee K."/>
            <person name="Jones D."/>
            <person name="Wendel J."/>
            <person name="Stelly D."/>
            <person name="Grimwood J."/>
            <person name="Schmutz J."/>
        </authorList>
    </citation>
    <scope>NUCLEOTIDE SEQUENCE [LARGE SCALE GENOMIC DNA]</scope>
    <source>
        <strain evidence="2">7179.01</strain>
    </source>
</reference>
<dbReference type="EMBL" id="CM017621">
    <property type="protein sequence ID" value="TYH94750.1"/>
    <property type="molecule type" value="Genomic_DNA"/>
</dbReference>
<gene>
    <name evidence="2" type="ORF">ES332_A12G060600v1</name>
</gene>
<organism evidence="2 3">
    <name type="scientific">Gossypium tomentosum</name>
    <name type="common">Hawaiian cotton</name>
    <name type="synonym">Gossypium sandvicense</name>
    <dbReference type="NCBI Taxonomy" id="34277"/>
    <lineage>
        <taxon>Eukaryota</taxon>
        <taxon>Viridiplantae</taxon>
        <taxon>Streptophyta</taxon>
        <taxon>Embryophyta</taxon>
        <taxon>Tracheophyta</taxon>
        <taxon>Spermatophyta</taxon>
        <taxon>Magnoliopsida</taxon>
        <taxon>eudicotyledons</taxon>
        <taxon>Gunneridae</taxon>
        <taxon>Pentapetalae</taxon>
        <taxon>rosids</taxon>
        <taxon>malvids</taxon>
        <taxon>Malvales</taxon>
        <taxon>Malvaceae</taxon>
        <taxon>Malvoideae</taxon>
        <taxon>Gossypium</taxon>
    </lineage>
</organism>
<keyword evidence="1" id="KW-0732">Signal</keyword>
<evidence type="ECO:0000313" key="3">
    <source>
        <dbReference type="Proteomes" id="UP000322667"/>
    </source>
</evidence>
<accession>A0A5D2MT57</accession>
<evidence type="ECO:0000256" key="1">
    <source>
        <dbReference type="SAM" id="SignalP"/>
    </source>
</evidence>
<feature type="signal peptide" evidence="1">
    <location>
        <begin position="1"/>
        <end position="28"/>
    </location>
</feature>
<proteinExistence type="predicted"/>
<sequence length="60" mass="8159">MPWRWWSKRVRWRWCRMPWRWWSKGVWRRWCRMPWWWGCKRVWWRWRMPVVSHCGVPSVE</sequence>
<name>A0A5D2MT57_GOSTO</name>
<feature type="chain" id="PRO_5022861995" evidence="1">
    <location>
        <begin position="29"/>
        <end position="60"/>
    </location>
</feature>
<keyword evidence="3" id="KW-1185">Reference proteome</keyword>
<dbReference type="Proteomes" id="UP000322667">
    <property type="component" value="Chromosome A12"/>
</dbReference>
<protein>
    <submittedName>
        <fullName evidence="2">Uncharacterized protein</fullName>
    </submittedName>
</protein>
<dbReference type="AlphaFoldDB" id="A0A5D2MT57"/>
<evidence type="ECO:0000313" key="2">
    <source>
        <dbReference type="EMBL" id="TYH94750.1"/>
    </source>
</evidence>